<name>A0ABV8CJD7_9GAMM</name>
<keyword evidence="2" id="KW-1185">Reference proteome</keyword>
<dbReference type="EMBL" id="JBHSAF010000001">
    <property type="protein sequence ID" value="MFC3912352.1"/>
    <property type="molecule type" value="Genomic_DNA"/>
</dbReference>
<proteinExistence type="predicted"/>
<comment type="caution">
    <text evidence="1">The sequence shown here is derived from an EMBL/GenBank/DDBJ whole genome shotgun (WGS) entry which is preliminary data.</text>
</comment>
<dbReference type="Pfam" id="PF04891">
    <property type="entry name" value="NifQ"/>
    <property type="match status" value="1"/>
</dbReference>
<gene>
    <name evidence="1" type="ORF">ACFOSS_02585</name>
</gene>
<dbReference type="RefSeq" id="WP_377150461.1">
    <property type="nucleotide sequence ID" value="NZ_JBHSAF010000001.1"/>
</dbReference>
<dbReference type="Proteomes" id="UP001595692">
    <property type="component" value="Unassembled WGS sequence"/>
</dbReference>
<sequence>MYQYAMSQDASVAQEWLPDTRWEYCDVEITTPRRWLYHLLQLFMQGKGRLPEAMGLPMESYIQLCDEAAIVAHGDESLLERRQLISSLLACRQHECADLQRWLQQYVAVEVPEMAGIIATASMGFNHLWEDLGLDSRARLRELIHCCFPALITMNVDNLRWKKFFYRQLCQTQGGYVCRAPSCHACYERSNCMEPVDEVS</sequence>
<accession>A0ABV8CJD7</accession>
<dbReference type="InterPro" id="IPR006975">
    <property type="entry name" value="NifQ"/>
</dbReference>
<organism evidence="1 2">
    <name type="scientific">Pseudaeromonas sharmana</name>
    <dbReference type="NCBI Taxonomy" id="328412"/>
    <lineage>
        <taxon>Bacteria</taxon>
        <taxon>Pseudomonadati</taxon>
        <taxon>Pseudomonadota</taxon>
        <taxon>Gammaproteobacteria</taxon>
        <taxon>Aeromonadales</taxon>
        <taxon>Aeromonadaceae</taxon>
        <taxon>Pseudaeromonas</taxon>
    </lineage>
</organism>
<evidence type="ECO:0000313" key="2">
    <source>
        <dbReference type="Proteomes" id="UP001595692"/>
    </source>
</evidence>
<evidence type="ECO:0000313" key="1">
    <source>
        <dbReference type="EMBL" id="MFC3912352.1"/>
    </source>
</evidence>
<reference evidence="2" key="1">
    <citation type="journal article" date="2019" name="Int. J. Syst. Evol. Microbiol.">
        <title>The Global Catalogue of Microorganisms (GCM) 10K type strain sequencing project: providing services to taxonomists for standard genome sequencing and annotation.</title>
        <authorList>
            <consortium name="The Broad Institute Genomics Platform"/>
            <consortium name="The Broad Institute Genome Sequencing Center for Infectious Disease"/>
            <person name="Wu L."/>
            <person name="Ma J."/>
        </authorList>
    </citation>
    <scope>NUCLEOTIDE SEQUENCE [LARGE SCALE GENOMIC DNA]</scope>
    <source>
        <strain evidence="2">CCUG 54939</strain>
    </source>
</reference>
<protein>
    <submittedName>
        <fullName evidence="1">Nitrogen fixation protein NifQ</fullName>
    </submittedName>
</protein>